<feature type="binding site" evidence="2">
    <location>
        <position position="49"/>
    </location>
    <ligand>
        <name>Mg(2+)</name>
        <dbReference type="ChEBI" id="CHEBI:18420"/>
        <label>2</label>
    </ligand>
</feature>
<feature type="binding site" evidence="2">
    <location>
        <position position="220"/>
    </location>
    <ligand>
        <name>Mg(2+)</name>
        <dbReference type="ChEBI" id="CHEBI:18420"/>
        <label>5</label>
    </ligand>
</feature>
<evidence type="ECO:0000256" key="2">
    <source>
        <dbReference type="HAMAP-Rule" id="MF_02128"/>
    </source>
</evidence>
<comment type="miscellaneous">
    <text evidence="2">Reaction mechanism of ThiL seems to utilize a direct, inline transfer of the gamma-phosphate of ATP to TMP rather than a phosphorylated enzyme intermediate.</text>
</comment>
<dbReference type="EMBL" id="JAUKTR010000001">
    <property type="protein sequence ID" value="MDO1558698.1"/>
    <property type="molecule type" value="Genomic_DNA"/>
</dbReference>
<dbReference type="Gene3D" id="3.90.650.10">
    <property type="entry name" value="PurM-like C-terminal domain"/>
    <property type="match status" value="1"/>
</dbReference>
<feature type="binding site" evidence="2">
    <location>
        <position position="327"/>
    </location>
    <ligand>
        <name>substrate</name>
    </ligand>
</feature>
<gene>
    <name evidence="2 5" type="primary">thiL</name>
    <name evidence="5" type="ORF">Q0812_04570</name>
</gene>
<feature type="binding site" evidence="2">
    <location>
        <position position="219"/>
    </location>
    <ligand>
        <name>ATP</name>
        <dbReference type="ChEBI" id="CHEBI:30616"/>
    </ligand>
</feature>
<dbReference type="SUPFAM" id="SSF55326">
    <property type="entry name" value="PurM N-terminal domain-like"/>
    <property type="match status" value="1"/>
</dbReference>
<feature type="binding site" evidence="2">
    <location>
        <position position="151"/>
    </location>
    <ligand>
        <name>ATP</name>
        <dbReference type="ChEBI" id="CHEBI:30616"/>
    </ligand>
</feature>
<feature type="domain" description="PurM-like N-terminal" evidence="3">
    <location>
        <begin position="31"/>
        <end position="142"/>
    </location>
</feature>
<dbReference type="Pfam" id="PF02769">
    <property type="entry name" value="AIRS_C"/>
    <property type="match status" value="1"/>
</dbReference>
<dbReference type="InterPro" id="IPR010918">
    <property type="entry name" value="PurM-like_C_dom"/>
</dbReference>
<feature type="binding site" evidence="2">
    <location>
        <position position="217"/>
    </location>
    <ligand>
        <name>Mg(2+)</name>
        <dbReference type="ChEBI" id="CHEBI:18420"/>
        <label>3</label>
    </ligand>
</feature>
<comment type="pathway">
    <text evidence="2">Cofactor biosynthesis; thiamine diphosphate biosynthesis; thiamine diphosphate from thiamine phosphate: step 1/1.</text>
</comment>
<organism evidence="5 6">
    <name type="scientific">Peiella sedimenti</name>
    <dbReference type="NCBI Taxonomy" id="3061083"/>
    <lineage>
        <taxon>Bacteria</taxon>
        <taxon>Pseudomonadati</taxon>
        <taxon>Pseudomonadota</taxon>
        <taxon>Alphaproteobacteria</taxon>
        <taxon>Caulobacterales</taxon>
        <taxon>Caulobacteraceae</taxon>
        <taxon>Peiella</taxon>
    </lineage>
</organism>
<dbReference type="CDD" id="cd02194">
    <property type="entry name" value="ThiL"/>
    <property type="match status" value="1"/>
</dbReference>
<keyword evidence="6" id="KW-1185">Reference proteome</keyword>
<proteinExistence type="inferred from homology"/>
<dbReference type="Proteomes" id="UP001169063">
    <property type="component" value="Unassembled WGS sequence"/>
</dbReference>
<dbReference type="InterPro" id="IPR016188">
    <property type="entry name" value="PurM-like_N"/>
</dbReference>
<feature type="binding site" evidence="2">
    <location>
        <position position="49"/>
    </location>
    <ligand>
        <name>Mg(2+)</name>
        <dbReference type="ChEBI" id="CHEBI:18420"/>
        <label>1</label>
    </ligand>
</feature>
<dbReference type="Gene3D" id="3.30.1330.10">
    <property type="entry name" value="PurM-like, N-terminal domain"/>
    <property type="match status" value="1"/>
</dbReference>
<comment type="similarity">
    <text evidence="2">Belongs to the thiamine-monophosphate kinase family.</text>
</comment>
<keyword evidence="2 5" id="KW-0418">Kinase</keyword>
<dbReference type="NCBIfam" id="TIGR01379">
    <property type="entry name" value="thiL"/>
    <property type="match status" value="1"/>
</dbReference>
<feature type="binding site" evidence="2">
    <location>
        <position position="77"/>
    </location>
    <ligand>
        <name>Mg(2+)</name>
        <dbReference type="ChEBI" id="CHEBI:18420"/>
        <label>2</label>
    </ligand>
</feature>
<feature type="binding site" evidence="2">
    <location>
        <position position="47"/>
    </location>
    <ligand>
        <name>Mg(2+)</name>
        <dbReference type="ChEBI" id="CHEBI:18420"/>
        <label>4</label>
    </ligand>
</feature>
<comment type="function">
    <text evidence="2">Catalyzes the ATP-dependent phosphorylation of thiamine-monophosphate (TMP) to form thiamine-pyrophosphate (TPP), the active form of vitamin B1.</text>
</comment>
<dbReference type="SUPFAM" id="SSF56042">
    <property type="entry name" value="PurM C-terminal domain-like"/>
    <property type="match status" value="1"/>
</dbReference>
<dbReference type="EC" id="2.7.4.16" evidence="2"/>
<name>A0ABT8SM34_9CAUL</name>
<comment type="caution">
    <text evidence="5">The sequence shown here is derived from an EMBL/GenBank/DDBJ whole genome shotgun (WGS) entry which is preliminary data.</text>
</comment>
<dbReference type="HAMAP" id="MF_02128">
    <property type="entry name" value="TMP_kinase"/>
    <property type="match status" value="1"/>
</dbReference>
<sequence>MPDAERPGEFETIERLFRPLALEPYARGLLDDAAVLPARPGHDLILTKDTVVEGVHFLGDDPLDLVARKLLRVNLSDLAAKGAQPFGYLLSCAWSPRCGWSEREAFARGLAEDQRRFGVGLLGGDTVSTPGPLTLSATLIGYAPEGSAPSRAGARAGDLLVVSGTIGDGGLGLRAARSEEMGLSRAERDALAHRYRLPQPRLELAEAVRVFAHASADVSDGLVADAGRISAASGLRAVIDLDAMPLSAQARVWLYAQADPAGAAATLATAGDDYEILAALAPADLKPYCEACKAAGVPAALVGRLEAGEGVEARWRDQSVSLSRRGWTHG</sequence>
<keyword evidence="2" id="KW-0067">ATP-binding</keyword>
<dbReference type="GO" id="GO:0009030">
    <property type="term" value="F:thiamine-phosphate kinase activity"/>
    <property type="evidence" value="ECO:0007669"/>
    <property type="project" value="UniProtKB-EC"/>
</dbReference>
<feature type="binding site" evidence="2">
    <location>
        <position position="77"/>
    </location>
    <ligand>
        <name>Mg(2+)</name>
        <dbReference type="ChEBI" id="CHEBI:18420"/>
        <label>4</label>
    </ligand>
</feature>
<keyword evidence="1 2" id="KW-0784">Thiamine biosynthesis</keyword>
<feature type="binding site" evidence="2">
    <location>
        <position position="272"/>
    </location>
    <ligand>
        <name>substrate</name>
    </ligand>
</feature>
<keyword evidence="2" id="KW-0460">Magnesium</keyword>
<feature type="binding site" evidence="2">
    <location>
        <position position="77"/>
    </location>
    <ligand>
        <name>Mg(2+)</name>
        <dbReference type="ChEBI" id="CHEBI:18420"/>
        <label>3</label>
    </ligand>
</feature>
<dbReference type="InterPro" id="IPR006283">
    <property type="entry name" value="ThiL-like"/>
</dbReference>
<feature type="binding site" evidence="2">
    <location>
        <position position="56"/>
    </location>
    <ligand>
        <name>substrate</name>
    </ligand>
</feature>
<reference evidence="5" key="1">
    <citation type="submission" date="2023-07" db="EMBL/GenBank/DDBJ databases">
        <title>Brevundimonas soil sp. nov., isolated from the soil of chemical plant.</title>
        <authorList>
            <person name="Wu N."/>
        </authorList>
    </citation>
    <scope>NUCLEOTIDE SEQUENCE</scope>
    <source>
        <strain evidence="5">XZ-24</strain>
    </source>
</reference>
<feature type="binding site" evidence="2">
    <location>
        <position position="32"/>
    </location>
    <ligand>
        <name>Mg(2+)</name>
        <dbReference type="ChEBI" id="CHEBI:18420"/>
        <label>4</label>
    </ligand>
</feature>
<dbReference type="PANTHER" id="PTHR30270">
    <property type="entry name" value="THIAMINE-MONOPHOSPHATE KINASE"/>
    <property type="match status" value="1"/>
</dbReference>
<evidence type="ECO:0000259" key="3">
    <source>
        <dbReference type="Pfam" id="PF00586"/>
    </source>
</evidence>
<evidence type="ECO:0000313" key="5">
    <source>
        <dbReference type="EMBL" id="MDO1558698.1"/>
    </source>
</evidence>
<dbReference type="InterPro" id="IPR036676">
    <property type="entry name" value="PurM-like_C_sf"/>
</dbReference>
<dbReference type="Pfam" id="PF00586">
    <property type="entry name" value="AIRS"/>
    <property type="match status" value="1"/>
</dbReference>
<accession>A0ABT8SM34</accession>
<dbReference type="PIRSF" id="PIRSF005303">
    <property type="entry name" value="Thiam_monoph_kin"/>
    <property type="match status" value="1"/>
</dbReference>
<keyword evidence="2" id="KW-0547">Nucleotide-binding</keyword>
<feature type="domain" description="PurM-like C-terminal" evidence="4">
    <location>
        <begin position="155"/>
        <end position="315"/>
    </location>
</feature>
<comment type="catalytic activity">
    <reaction evidence="2">
        <text>thiamine phosphate + ATP = thiamine diphosphate + ADP</text>
        <dbReference type="Rhea" id="RHEA:15913"/>
        <dbReference type="ChEBI" id="CHEBI:30616"/>
        <dbReference type="ChEBI" id="CHEBI:37575"/>
        <dbReference type="ChEBI" id="CHEBI:58937"/>
        <dbReference type="ChEBI" id="CHEBI:456216"/>
        <dbReference type="EC" id="2.7.4.16"/>
    </reaction>
</comment>
<comment type="caution">
    <text evidence="2">Lacks conserved residue(s) required for the propagation of feature annotation.</text>
</comment>
<protein>
    <recommendedName>
        <fullName evidence="2">Thiamine-monophosphate kinase</fullName>
        <shortName evidence="2">TMP kinase</shortName>
        <shortName evidence="2">Thiamine-phosphate kinase</shortName>
        <ecNumber evidence="2">2.7.4.16</ecNumber>
    </recommendedName>
</protein>
<evidence type="ECO:0000259" key="4">
    <source>
        <dbReference type="Pfam" id="PF02769"/>
    </source>
</evidence>
<keyword evidence="2 5" id="KW-0808">Transferase</keyword>
<feature type="binding site" evidence="2">
    <location>
        <position position="32"/>
    </location>
    <ligand>
        <name>Mg(2+)</name>
        <dbReference type="ChEBI" id="CHEBI:18420"/>
        <label>3</label>
    </ligand>
</feature>
<keyword evidence="2" id="KW-0479">Metal-binding</keyword>
<feature type="binding site" evidence="2">
    <location>
        <position position="125"/>
    </location>
    <ligand>
        <name>Mg(2+)</name>
        <dbReference type="ChEBI" id="CHEBI:18420"/>
        <label>1</label>
    </ligand>
</feature>
<dbReference type="InterPro" id="IPR036921">
    <property type="entry name" value="PurM-like_N_sf"/>
</dbReference>
<evidence type="ECO:0000256" key="1">
    <source>
        <dbReference type="ARBA" id="ARBA00022977"/>
    </source>
</evidence>
<feature type="binding site" evidence="2">
    <location>
        <begin position="124"/>
        <end position="125"/>
    </location>
    <ligand>
        <name>ATP</name>
        <dbReference type="ChEBI" id="CHEBI:30616"/>
    </ligand>
</feature>
<evidence type="ECO:0000313" key="6">
    <source>
        <dbReference type="Proteomes" id="UP001169063"/>
    </source>
</evidence>
<dbReference type="PANTHER" id="PTHR30270:SF0">
    <property type="entry name" value="THIAMINE-MONOPHOSPHATE KINASE"/>
    <property type="match status" value="1"/>
</dbReference>